<proteinExistence type="predicted"/>
<dbReference type="EMBL" id="JBAMMX010000016">
    <property type="protein sequence ID" value="KAK6925438.1"/>
    <property type="molecule type" value="Genomic_DNA"/>
</dbReference>
<keyword evidence="2" id="KW-1185">Reference proteome</keyword>
<reference evidence="1 2" key="1">
    <citation type="submission" date="2023-12" db="EMBL/GenBank/DDBJ databases">
        <title>A high-quality genome assembly for Dillenia turbinata (Dilleniales).</title>
        <authorList>
            <person name="Chanderbali A."/>
        </authorList>
    </citation>
    <scope>NUCLEOTIDE SEQUENCE [LARGE SCALE GENOMIC DNA]</scope>
    <source>
        <strain evidence="1">LSX21</strain>
        <tissue evidence="1">Leaf</tissue>
    </source>
</reference>
<name>A0AAN8VD20_9MAGN</name>
<protein>
    <submittedName>
        <fullName evidence="1">Uncharacterized protein</fullName>
    </submittedName>
</protein>
<accession>A0AAN8VD20</accession>
<dbReference type="Proteomes" id="UP001370490">
    <property type="component" value="Unassembled WGS sequence"/>
</dbReference>
<dbReference type="AlphaFoldDB" id="A0AAN8VD20"/>
<comment type="caution">
    <text evidence="1">The sequence shown here is derived from an EMBL/GenBank/DDBJ whole genome shotgun (WGS) entry which is preliminary data.</text>
</comment>
<organism evidence="1 2">
    <name type="scientific">Dillenia turbinata</name>
    <dbReference type="NCBI Taxonomy" id="194707"/>
    <lineage>
        <taxon>Eukaryota</taxon>
        <taxon>Viridiplantae</taxon>
        <taxon>Streptophyta</taxon>
        <taxon>Embryophyta</taxon>
        <taxon>Tracheophyta</taxon>
        <taxon>Spermatophyta</taxon>
        <taxon>Magnoliopsida</taxon>
        <taxon>eudicotyledons</taxon>
        <taxon>Gunneridae</taxon>
        <taxon>Pentapetalae</taxon>
        <taxon>Dilleniales</taxon>
        <taxon>Dilleniaceae</taxon>
        <taxon>Dillenia</taxon>
    </lineage>
</organism>
<feature type="non-terminal residue" evidence="1">
    <location>
        <position position="1"/>
    </location>
</feature>
<sequence length="56" mass="6221">RSLEKKKNNGDIIGKITGREYTPSIRLQICPYSSPKVNPLSLSLSLAIYLSIKQMG</sequence>
<evidence type="ECO:0000313" key="2">
    <source>
        <dbReference type="Proteomes" id="UP001370490"/>
    </source>
</evidence>
<evidence type="ECO:0000313" key="1">
    <source>
        <dbReference type="EMBL" id="KAK6925438.1"/>
    </source>
</evidence>
<gene>
    <name evidence="1" type="ORF">RJ641_009764</name>
</gene>